<accession>A0A918UY50</accession>
<dbReference type="EMBL" id="BMZB01000006">
    <property type="protein sequence ID" value="GGZ43280.1"/>
    <property type="molecule type" value="Genomic_DNA"/>
</dbReference>
<evidence type="ECO:0000313" key="1">
    <source>
        <dbReference type="EMBL" id="GGZ43280.1"/>
    </source>
</evidence>
<protein>
    <submittedName>
        <fullName evidence="1">Uncharacterized protein</fullName>
    </submittedName>
</protein>
<proteinExistence type="predicted"/>
<reference evidence="1" key="2">
    <citation type="submission" date="2020-09" db="EMBL/GenBank/DDBJ databases">
        <authorList>
            <person name="Sun Q."/>
            <person name="Kim S."/>
        </authorList>
    </citation>
    <scope>NUCLEOTIDE SEQUENCE</scope>
    <source>
        <strain evidence="1">KCTC 32296</strain>
    </source>
</reference>
<dbReference type="Proteomes" id="UP000662572">
    <property type="component" value="Unassembled WGS sequence"/>
</dbReference>
<organism evidence="1 2">
    <name type="scientific">Asticcacaulis endophyticus</name>
    <dbReference type="NCBI Taxonomy" id="1395890"/>
    <lineage>
        <taxon>Bacteria</taxon>
        <taxon>Pseudomonadati</taxon>
        <taxon>Pseudomonadota</taxon>
        <taxon>Alphaproteobacteria</taxon>
        <taxon>Caulobacterales</taxon>
        <taxon>Caulobacteraceae</taxon>
        <taxon>Asticcacaulis</taxon>
    </lineage>
</organism>
<name>A0A918UY50_9CAUL</name>
<sequence length="79" mass="7899">MAASGVKLITKLVPSAQVYGIPSADGAPKGGGGGGGGADGMVAQADKVITAVDAAKMRIMSLPFFLRSFDDLCGLPYVL</sequence>
<evidence type="ECO:0000313" key="2">
    <source>
        <dbReference type="Proteomes" id="UP000662572"/>
    </source>
</evidence>
<dbReference type="AlphaFoldDB" id="A0A918UY50"/>
<reference evidence="1" key="1">
    <citation type="journal article" date="2014" name="Int. J. Syst. Evol. Microbiol.">
        <title>Complete genome sequence of Corynebacterium casei LMG S-19264T (=DSM 44701T), isolated from a smear-ripened cheese.</title>
        <authorList>
            <consortium name="US DOE Joint Genome Institute (JGI-PGF)"/>
            <person name="Walter F."/>
            <person name="Albersmeier A."/>
            <person name="Kalinowski J."/>
            <person name="Ruckert C."/>
        </authorList>
    </citation>
    <scope>NUCLEOTIDE SEQUENCE</scope>
    <source>
        <strain evidence="1">KCTC 32296</strain>
    </source>
</reference>
<comment type="caution">
    <text evidence="1">The sequence shown here is derived from an EMBL/GenBank/DDBJ whole genome shotgun (WGS) entry which is preliminary data.</text>
</comment>
<keyword evidence="2" id="KW-1185">Reference proteome</keyword>
<gene>
    <name evidence="1" type="ORF">GCM10011273_32610</name>
</gene>